<evidence type="ECO:0000256" key="5">
    <source>
        <dbReference type="SAM" id="Coils"/>
    </source>
</evidence>
<dbReference type="PANTHER" id="PTHR12409:SF0">
    <property type="entry name" value="PREFOLDIN SUBUNIT 3"/>
    <property type="match status" value="1"/>
</dbReference>
<keyword evidence="5" id="KW-0175">Coiled coil</keyword>
<dbReference type="GO" id="GO:0016272">
    <property type="term" value="C:prefoldin complex"/>
    <property type="evidence" value="ECO:0007669"/>
    <property type="project" value="InterPro"/>
</dbReference>
<dbReference type="Pfam" id="PF02996">
    <property type="entry name" value="Prefoldin"/>
    <property type="match status" value="1"/>
</dbReference>
<organism evidence="7 8">
    <name type="scientific">Zalerion maritima</name>
    <dbReference type="NCBI Taxonomy" id="339359"/>
    <lineage>
        <taxon>Eukaryota</taxon>
        <taxon>Fungi</taxon>
        <taxon>Dikarya</taxon>
        <taxon>Ascomycota</taxon>
        <taxon>Pezizomycotina</taxon>
        <taxon>Sordariomycetes</taxon>
        <taxon>Lulworthiomycetidae</taxon>
        <taxon>Lulworthiales</taxon>
        <taxon>Lulworthiaceae</taxon>
        <taxon>Zalerion</taxon>
    </lineage>
</organism>
<evidence type="ECO:0000256" key="6">
    <source>
        <dbReference type="SAM" id="MobiDB-lite"/>
    </source>
</evidence>
<keyword evidence="8" id="KW-1185">Reference proteome</keyword>
<evidence type="ECO:0000313" key="8">
    <source>
        <dbReference type="Proteomes" id="UP001201980"/>
    </source>
</evidence>
<evidence type="ECO:0000256" key="1">
    <source>
        <dbReference type="ARBA" id="ARBA00010048"/>
    </source>
</evidence>
<dbReference type="GO" id="GO:0007021">
    <property type="term" value="P:tubulin complex assembly"/>
    <property type="evidence" value="ECO:0007669"/>
    <property type="project" value="TreeGrafter"/>
</dbReference>
<dbReference type="SMART" id="SM00248">
    <property type="entry name" value="ANK"/>
    <property type="match status" value="4"/>
</dbReference>
<dbReference type="PANTHER" id="PTHR12409">
    <property type="entry name" value="PREFOLDIN SUBUNIT 3"/>
    <property type="match status" value="1"/>
</dbReference>
<feature type="repeat" description="ANK" evidence="4">
    <location>
        <begin position="653"/>
        <end position="685"/>
    </location>
</feature>
<feature type="repeat" description="ANK" evidence="4">
    <location>
        <begin position="524"/>
        <end position="556"/>
    </location>
</feature>
<proteinExistence type="inferred from homology"/>
<dbReference type="InterPro" id="IPR016655">
    <property type="entry name" value="PFD3"/>
</dbReference>
<feature type="repeat" description="ANK" evidence="4">
    <location>
        <begin position="688"/>
        <end position="721"/>
    </location>
</feature>
<dbReference type="FunFam" id="1.10.287.370:FF:000001">
    <property type="entry name" value="Prefoldin subunit 3"/>
    <property type="match status" value="1"/>
</dbReference>
<dbReference type="InterPro" id="IPR036770">
    <property type="entry name" value="Ankyrin_rpt-contain_sf"/>
</dbReference>
<dbReference type="AlphaFoldDB" id="A0AAD5RH57"/>
<feature type="compositionally biased region" description="Basic and acidic residues" evidence="6">
    <location>
        <begin position="234"/>
        <end position="244"/>
    </location>
</feature>
<comment type="subunit">
    <text evidence="2">Heterohexamer of two PFD-alpha type and four PFD-beta type subunits.</text>
</comment>
<dbReference type="Proteomes" id="UP001201980">
    <property type="component" value="Unassembled WGS sequence"/>
</dbReference>
<dbReference type="Gene3D" id="1.25.40.20">
    <property type="entry name" value="Ankyrin repeat-containing domain"/>
    <property type="match status" value="2"/>
</dbReference>
<dbReference type="InterPro" id="IPR002110">
    <property type="entry name" value="Ankyrin_rpt"/>
</dbReference>
<name>A0AAD5RH57_9PEZI</name>
<dbReference type="Pfam" id="PF12796">
    <property type="entry name" value="Ank_2"/>
    <property type="match status" value="1"/>
</dbReference>
<feature type="region of interest" description="Disordered" evidence="6">
    <location>
        <begin position="224"/>
        <end position="244"/>
    </location>
</feature>
<keyword evidence="3" id="KW-0143">Chaperone</keyword>
<evidence type="ECO:0008006" key="9">
    <source>
        <dbReference type="Google" id="ProtNLM"/>
    </source>
</evidence>
<dbReference type="SUPFAM" id="SSF46579">
    <property type="entry name" value="Prefoldin"/>
    <property type="match status" value="1"/>
</dbReference>
<protein>
    <recommendedName>
        <fullName evidence="9">Prefoldin subunit 3</fullName>
    </recommendedName>
</protein>
<evidence type="ECO:0000256" key="3">
    <source>
        <dbReference type="ARBA" id="ARBA00023186"/>
    </source>
</evidence>
<comment type="caution">
    <text evidence="7">The sequence shown here is derived from an EMBL/GenBank/DDBJ whole genome shotgun (WGS) entry which is preliminary data.</text>
</comment>
<evidence type="ECO:0000256" key="2">
    <source>
        <dbReference type="ARBA" id="ARBA00011695"/>
    </source>
</evidence>
<dbReference type="GO" id="GO:0005737">
    <property type="term" value="C:cytoplasm"/>
    <property type="evidence" value="ECO:0007669"/>
    <property type="project" value="TreeGrafter"/>
</dbReference>
<feature type="coiled-coil region" evidence="5">
    <location>
        <begin position="176"/>
        <end position="203"/>
    </location>
</feature>
<evidence type="ECO:0000313" key="7">
    <source>
        <dbReference type="EMBL" id="KAJ2893709.1"/>
    </source>
</evidence>
<dbReference type="CDD" id="cd23156">
    <property type="entry name" value="Prefoldin_3"/>
    <property type="match status" value="1"/>
</dbReference>
<dbReference type="InterPro" id="IPR004127">
    <property type="entry name" value="Prefoldin_subunit_alpha"/>
</dbReference>
<accession>A0AAD5RH57</accession>
<keyword evidence="4" id="KW-0040">ANK repeat</keyword>
<dbReference type="Gene3D" id="1.10.287.370">
    <property type="match status" value="1"/>
</dbReference>
<dbReference type="InterPro" id="IPR009053">
    <property type="entry name" value="Prefoldin"/>
</dbReference>
<dbReference type="EMBL" id="JAKWBI020000575">
    <property type="protein sequence ID" value="KAJ2893709.1"/>
    <property type="molecule type" value="Genomic_DNA"/>
</dbReference>
<sequence>MASQTAGKAPSAAGALKGILFFEAASLQLTQAWEIVPEMKMGGQGKETPTNARGIPQAPFVDKVEDYVTSREEVEPTLRSFQEMISKYQFMELNLQRRVTGLKDKMPDIQKTLETVRFLKLRKDAIDPIETTFELNDTLYAKATIPPTDEVFLWLGANVMLSYPIDEAEELLDGKLKAAGLSLSNCEEDLDFLREQITTMEVAVARVYNWDVVQKRKEKEGGAIKSEALYQPSHSEDDKNSRSDLDRFDSSITSFRHYREAIWLGIQLKCAAEQHGSLGLHDEDGSADLIFSVLAAAVSSSSTLNAPGGYYLAPQVVVFSLPQISRANVRVTTHMPMNHNHPKIKGDVKMASFESIPPDLVLCVADIITGRQGDGDERKYTNIEEGSHRSLRTVSHLSRTCRGLYRSLEPYLFEMDGRRHAGPEAALWALLTDNRSLMVRILDAVGDKLYPQFKDSDDPNNPCALPAVRYVDKIMHGAMPGTETPPKYLDIHGRPLRKEGRPSSVYRHHCRLSPGLDRDPKLWRRYSLLHVAAHRGDEDMMSLLLDRGASVDRAGCLTCNCQPVSFSHSCTVGTVPPVHMMDDPAMCYPPLHTAICSGNTGAALLLLERGADVVLERHRSELFPFIRWLSSSTSHVDEDTDLETISPGPYGIMDETALHFACYMGNVELASLILERGFQTDISCPDTHGKTPILYACENGMYERMVRWLASHGADVKTAINSMSAFRREEVLRDGAIDLQALEERK</sequence>
<reference evidence="7" key="1">
    <citation type="submission" date="2022-07" db="EMBL/GenBank/DDBJ databases">
        <title>Draft genome sequence of Zalerion maritima ATCC 34329, a (micro)plastics degrading marine fungus.</title>
        <authorList>
            <person name="Paco A."/>
            <person name="Goncalves M.F.M."/>
            <person name="Rocha-Santos T.A.P."/>
            <person name="Alves A."/>
        </authorList>
    </citation>
    <scope>NUCLEOTIDE SEQUENCE</scope>
    <source>
        <strain evidence="7">ATCC 34329</strain>
    </source>
</reference>
<dbReference type="SUPFAM" id="SSF48403">
    <property type="entry name" value="Ankyrin repeat"/>
    <property type="match status" value="1"/>
</dbReference>
<feature type="repeat" description="ANK" evidence="4">
    <location>
        <begin position="590"/>
        <end position="618"/>
    </location>
</feature>
<dbReference type="GO" id="GO:0006457">
    <property type="term" value="P:protein folding"/>
    <property type="evidence" value="ECO:0007669"/>
    <property type="project" value="InterPro"/>
</dbReference>
<comment type="similarity">
    <text evidence="1">Belongs to the prefoldin subunit alpha family.</text>
</comment>
<gene>
    <name evidence="7" type="ORF">MKZ38_008314</name>
</gene>
<dbReference type="PROSITE" id="PS50088">
    <property type="entry name" value="ANK_REPEAT"/>
    <property type="match status" value="4"/>
</dbReference>
<dbReference type="GO" id="GO:0015631">
    <property type="term" value="F:tubulin binding"/>
    <property type="evidence" value="ECO:0007669"/>
    <property type="project" value="TreeGrafter"/>
</dbReference>
<dbReference type="PROSITE" id="PS50297">
    <property type="entry name" value="ANK_REP_REGION"/>
    <property type="match status" value="3"/>
</dbReference>
<dbReference type="GO" id="GO:0007017">
    <property type="term" value="P:microtubule-based process"/>
    <property type="evidence" value="ECO:0007669"/>
    <property type="project" value="TreeGrafter"/>
</dbReference>
<evidence type="ECO:0000256" key="4">
    <source>
        <dbReference type="PROSITE-ProRule" id="PRU00023"/>
    </source>
</evidence>
<dbReference type="Pfam" id="PF00023">
    <property type="entry name" value="Ank"/>
    <property type="match status" value="1"/>
</dbReference>